<sequence length="75" mass="8543">MSVCAIDTADNVSYPLTATVMVSSEITDLILSLRLLSGFDDSVIELERFDINHDRRFDLKDVIYRMKCLNSELLT</sequence>
<protein>
    <submittedName>
        <fullName evidence="1">Uncharacterized protein</fullName>
    </submittedName>
</protein>
<dbReference type="AlphaFoldDB" id="A0A1V1NZU1"/>
<organism evidence="1 2">
    <name type="scientific">Candidatus Magnetoglobus multicellularis str. Araruama</name>
    <dbReference type="NCBI Taxonomy" id="890399"/>
    <lineage>
        <taxon>Bacteria</taxon>
        <taxon>Pseudomonadati</taxon>
        <taxon>Thermodesulfobacteriota</taxon>
        <taxon>Desulfobacteria</taxon>
        <taxon>Desulfobacterales</taxon>
        <taxon>Desulfobacteraceae</taxon>
        <taxon>Candidatus Magnetoglobus</taxon>
    </lineage>
</organism>
<accession>A0A1V1NZU1</accession>
<name>A0A1V1NZU1_9BACT</name>
<evidence type="ECO:0000313" key="2">
    <source>
        <dbReference type="Proteomes" id="UP000189670"/>
    </source>
</evidence>
<comment type="caution">
    <text evidence="1">The sequence shown here is derived from an EMBL/GenBank/DDBJ whole genome shotgun (WGS) entry which is preliminary data.</text>
</comment>
<evidence type="ECO:0000313" key="1">
    <source>
        <dbReference type="EMBL" id="ETR68132.1"/>
    </source>
</evidence>
<dbReference type="EMBL" id="ATBP01001062">
    <property type="protein sequence ID" value="ETR68132.1"/>
    <property type="molecule type" value="Genomic_DNA"/>
</dbReference>
<gene>
    <name evidence="1" type="ORF">OMM_10847</name>
</gene>
<reference evidence="2" key="1">
    <citation type="submission" date="2012-11" db="EMBL/GenBank/DDBJ databases">
        <authorList>
            <person name="Lucero-Rivera Y.E."/>
            <person name="Tovar-Ramirez D."/>
        </authorList>
    </citation>
    <scope>NUCLEOTIDE SEQUENCE [LARGE SCALE GENOMIC DNA]</scope>
    <source>
        <strain evidence="2">Araruama</strain>
    </source>
</reference>
<dbReference type="Proteomes" id="UP000189670">
    <property type="component" value="Unassembled WGS sequence"/>
</dbReference>
<proteinExistence type="predicted"/>